<accession>X1EUH3</accession>
<reference evidence="1" key="1">
    <citation type="journal article" date="2014" name="Front. Microbiol.">
        <title>High frequency of phylogenetically diverse reductive dehalogenase-homologous genes in deep subseafloor sedimentary metagenomes.</title>
        <authorList>
            <person name="Kawai M."/>
            <person name="Futagami T."/>
            <person name="Toyoda A."/>
            <person name="Takaki Y."/>
            <person name="Nishi S."/>
            <person name="Hori S."/>
            <person name="Arai W."/>
            <person name="Tsubouchi T."/>
            <person name="Morono Y."/>
            <person name="Uchiyama I."/>
            <person name="Ito T."/>
            <person name="Fujiyama A."/>
            <person name="Inagaki F."/>
            <person name="Takami H."/>
        </authorList>
    </citation>
    <scope>NUCLEOTIDE SEQUENCE</scope>
    <source>
        <strain evidence="1">Expedition CK06-06</strain>
    </source>
</reference>
<organism evidence="1">
    <name type="scientific">marine sediment metagenome</name>
    <dbReference type="NCBI Taxonomy" id="412755"/>
    <lineage>
        <taxon>unclassified sequences</taxon>
        <taxon>metagenomes</taxon>
        <taxon>ecological metagenomes</taxon>
    </lineage>
</organism>
<proteinExistence type="predicted"/>
<protein>
    <submittedName>
        <fullName evidence="1">Uncharacterized protein</fullName>
    </submittedName>
</protein>
<sequence length="83" mass="9376">MATCKNCDKSGFFVFVNSSGLCNECSPIITSIINNNFRIISESIELIKKSKNFKTRLSRCDLILNIAEKLLEYENKGIQSIKP</sequence>
<name>X1EUH3_9ZZZZ</name>
<feature type="non-terminal residue" evidence="1">
    <location>
        <position position="83"/>
    </location>
</feature>
<dbReference type="AlphaFoldDB" id="X1EUH3"/>
<comment type="caution">
    <text evidence="1">The sequence shown here is derived from an EMBL/GenBank/DDBJ whole genome shotgun (WGS) entry which is preliminary data.</text>
</comment>
<dbReference type="EMBL" id="BART01032564">
    <property type="protein sequence ID" value="GAH12288.1"/>
    <property type="molecule type" value="Genomic_DNA"/>
</dbReference>
<gene>
    <name evidence="1" type="ORF">S01H4_56233</name>
</gene>
<evidence type="ECO:0000313" key="1">
    <source>
        <dbReference type="EMBL" id="GAH12288.1"/>
    </source>
</evidence>